<dbReference type="EMBL" id="AMZH03012878">
    <property type="protein sequence ID" value="RRT50235.1"/>
    <property type="molecule type" value="Genomic_DNA"/>
</dbReference>
<organism evidence="2 3">
    <name type="scientific">Ensete ventricosum</name>
    <name type="common">Abyssinian banana</name>
    <name type="synonym">Musa ensete</name>
    <dbReference type="NCBI Taxonomy" id="4639"/>
    <lineage>
        <taxon>Eukaryota</taxon>
        <taxon>Viridiplantae</taxon>
        <taxon>Streptophyta</taxon>
        <taxon>Embryophyta</taxon>
        <taxon>Tracheophyta</taxon>
        <taxon>Spermatophyta</taxon>
        <taxon>Magnoliopsida</taxon>
        <taxon>Liliopsida</taxon>
        <taxon>Zingiberales</taxon>
        <taxon>Musaceae</taxon>
        <taxon>Ensete</taxon>
    </lineage>
</organism>
<protein>
    <submittedName>
        <fullName evidence="2">Uncharacterized protein</fullName>
    </submittedName>
</protein>
<feature type="region of interest" description="Disordered" evidence="1">
    <location>
        <begin position="75"/>
        <end position="103"/>
    </location>
</feature>
<evidence type="ECO:0000313" key="3">
    <source>
        <dbReference type="Proteomes" id="UP000287651"/>
    </source>
</evidence>
<evidence type="ECO:0000313" key="2">
    <source>
        <dbReference type="EMBL" id="RRT50235.1"/>
    </source>
</evidence>
<reference evidence="2 3" key="1">
    <citation type="journal article" date="2014" name="Agronomy (Basel)">
        <title>A Draft Genome Sequence for Ensete ventricosum, the Drought-Tolerant Tree Against Hunger.</title>
        <authorList>
            <person name="Harrison J."/>
            <person name="Moore K.A."/>
            <person name="Paszkiewicz K."/>
            <person name="Jones T."/>
            <person name="Grant M."/>
            <person name="Ambacheew D."/>
            <person name="Muzemil S."/>
            <person name="Studholme D.J."/>
        </authorList>
    </citation>
    <scope>NUCLEOTIDE SEQUENCE [LARGE SCALE GENOMIC DNA]</scope>
</reference>
<name>A0A426YES2_ENSVE</name>
<evidence type="ECO:0000256" key="1">
    <source>
        <dbReference type="SAM" id="MobiDB-lite"/>
    </source>
</evidence>
<feature type="region of interest" description="Disordered" evidence="1">
    <location>
        <begin position="131"/>
        <end position="209"/>
    </location>
</feature>
<feature type="compositionally biased region" description="Polar residues" evidence="1">
    <location>
        <begin position="75"/>
        <end position="96"/>
    </location>
</feature>
<dbReference type="AlphaFoldDB" id="A0A426YES2"/>
<sequence length="209" mass="21847">MVTAYISLNTTATVVPNTAATAFHSSHIQPHTTEIEGPCFFYRCHAVTSPSPVVISLLPCRLFMMALLPHQLFPSPSNSPSSTDALPNLQPLSSQASDREGRPHSYCLHAEVAGHGQAPCKGGQPWPGYLQGAAAHNGSSPQGAATRGHSRLQPARKGLPPVASPATSRGDVAGRRGDRPLAGQLSAVKGSRHLRRGSGGDAALRVKEG</sequence>
<comment type="caution">
    <text evidence="2">The sequence shown here is derived from an EMBL/GenBank/DDBJ whole genome shotgun (WGS) entry which is preliminary data.</text>
</comment>
<proteinExistence type="predicted"/>
<gene>
    <name evidence="2" type="ORF">B296_00003279</name>
</gene>
<dbReference type="Proteomes" id="UP000287651">
    <property type="component" value="Unassembled WGS sequence"/>
</dbReference>
<accession>A0A426YES2</accession>